<evidence type="ECO:0000313" key="4">
    <source>
        <dbReference type="Proteomes" id="UP000267128"/>
    </source>
</evidence>
<organism evidence="3 4">
    <name type="scientific">Nocardioides marmoriginsengisoli</name>
    <dbReference type="NCBI Taxonomy" id="661483"/>
    <lineage>
        <taxon>Bacteria</taxon>
        <taxon>Bacillati</taxon>
        <taxon>Actinomycetota</taxon>
        <taxon>Actinomycetes</taxon>
        <taxon>Propionibacteriales</taxon>
        <taxon>Nocardioidaceae</taxon>
        <taxon>Nocardioides</taxon>
    </lineage>
</organism>
<evidence type="ECO:0000256" key="2">
    <source>
        <dbReference type="ARBA" id="ARBA00022649"/>
    </source>
</evidence>
<dbReference type="GO" id="GO:0004521">
    <property type="term" value="F:RNA endonuclease activity"/>
    <property type="evidence" value="ECO:0007669"/>
    <property type="project" value="TreeGrafter"/>
</dbReference>
<dbReference type="RefSeq" id="WP_123227274.1">
    <property type="nucleotide sequence ID" value="NZ_RJSE01000007.1"/>
</dbReference>
<evidence type="ECO:0000313" key="3">
    <source>
        <dbReference type="EMBL" id="RNL61979.1"/>
    </source>
</evidence>
<dbReference type="PANTHER" id="PTHR33988">
    <property type="entry name" value="ENDORIBONUCLEASE MAZF-RELATED"/>
    <property type="match status" value="1"/>
</dbReference>
<keyword evidence="2" id="KW-1277">Toxin-antitoxin system</keyword>
<comment type="similarity">
    <text evidence="1">Belongs to the PemK/MazF family.</text>
</comment>
<comment type="caution">
    <text evidence="3">The sequence shown here is derived from an EMBL/GenBank/DDBJ whole genome shotgun (WGS) entry which is preliminary data.</text>
</comment>
<dbReference type="InterPro" id="IPR011067">
    <property type="entry name" value="Plasmid_toxin/cell-grow_inhib"/>
</dbReference>
<dbReference type="EMBL" id="RJSE01000007">
    <property type="protein sequence ID" value="RNL61979.1"/>
    <property type="molecule type" value="Genomic_DNA"/>
</dbReference>
<protein>
    <submittedName>
        <fullName evidence="3">Type II toxin-antitoxin system PemK/MazF family toxin</fullName>
    </submittedName>
</protein>
<keyword evidence="4" id="KW-1185">Reference proteome</keyword>
<dbReference type="GO" id="GO:0016075">
    <property type="term" value="P:rRNA catabolic process"/>
    <property type="evidence" value="ECO:0007669"/>
    <property type="project" value="TreeGrafter"/>
</dbReference>
<gene>
    <name evidence="3" type="ORF">EFK50_09115</name>
</gene>
<dbReference type="InterPro" id="IPR003477">
    <property type="entry name" value="PemK-like"/>
</dbReference>
<dbReference type="Gene3D" id="2.30.30.110">
    <property type="match status" value="1"/>
</dbReference>
<dbReference type="Proteomes" id="UP000267128">
    <property type="component" value="Unassembled WGS sequence"/>
</dbReference>
<name>A0A3N0CFB4_9ACTN</name>
<dbReference type="Pfam" id="PF02452">
    <property type="entry name" value="PemK_toxin"/>
    <property type="match status" value="1"/>
</dbReference>
<evidence type="ECO:0000256" key="1">
    <source>
        <dbReference type="ARBA" id="ARBA00007521"/>
    </source>
</evidence>
<reference evidence="3 4" key="1">
    <citation type="submission" date="2018-11" db="EMBL/GenBank/DDBJ databases">
        <authorList>
            <person name="Li F."/>
        </authorList>
    </citation>
    <scope>NUCLEOTIDE SEQUENCE [LARGE SCALE GENOMIC DNA]</scope>
    <source>
        <strain evidence="3 4">Gsoil 097</strain>
    </source>
</reference>
<dbReference type="SUPFAM" id="SSF50118">
    <property type="entry name" value="Cell growth inhibitor/plasmid maintenance toxic component"/>
    <property type="match status" value="1"/>
</dbReference>
<dbReference type="PANTHER" id="PTHR33988:SF2">
    <property type="entry name" value="ENDORIBONUCLEASE MAZF"/>
    <property type="match status" value="1"/>
</dbReference>
<dbReference type="OrthoDB" id="5419693at2"/>
<dbReference type="GO" id="GO:0006402">
    <property type="term" value="P:mRNA catabolic process"/>
    <property type="evidence" value="ECO:0007669"/>
    <property type="project" value="TreeGrafter"/>
</dbReference>
<dbReference type="AlphaFoldDB" id="A0A3N0CFB4"/>
<sequence length="104" mass="11310">MRPIQLARMDKTRPVVVLTREKARGAMASVTVASVTSRIRGLDSEVPVGQRHGLDTASVINCDDLSTIPVSDLGRVVGYLRHDDEVLLAQALINAFDLCVEELP</sequence>
<dbReference type="GO" id="GO:0003677">
    <property type="term" value="F:DNA binding"/>
    <property type="evidence" value="ECO:0007669"/>
    <property type="project" value="InterPro"/>
</dbReference>
<proteinExistence type="inferred from homology"/>
<accession>A0A3N0CFB4</accession>